<keyword evidence="4" id="KW-1185">Reference proteome</keyword>
<evidence type="ECO:0000313" key="3">
    <source>
        <dbReference type="EMBL" id="MDL2060205.1"/>
    </source>
</evidence>
<dbReference type="CDD" id="cd02233">
    <property type="entry name" value="cupin_HNL-like"/>
    <property type="match status" value="1"/>
</dbReference>
<sequence length="173" mass="18389">MKKTSLFLQAALLAASLSALPAAHAAEAPAPDAQTVHEITRPLQKAGGTVFPIGRLNTGYAKYFTGTTCLAGLGGDKALGVSNVTFAPGVISRWHIHTSSCQVLTAVSGRGCYQIWGEPAREVKPGDTVTIPAGTKHWHGAARDGWYQHLSIMAPSKTEWLEPVDPAEYARLK</sequence>
<dbReference type="Gene3D" id="2.60.120.10">
    <property type="entry name" value="Jelly Rolls"/>
    <property type="match status" value="1"/>
</dbReference>
<feature type="domain" description="Cupin type-2" evidence="2">
    <location>
        <begin position="84"/>
        <end position="143"/>
    </location>
</feature>
<dbReference type="InterPro" id="IPR013096">
    <property type="entry name" value="Cupin_2"/>
</dbReference>
<dbReference type="RefSeq" id="WP_243377021.1">
    <property type="nucleotide sequence ID" value="NZ_JAKZJU020000001.1"/>
</dbReference>
<evidence type="ECO:0000259" key="2">
    <source>
        <dbReference type="Pfam" id="PF07883"/>
    </source>
</evidence>
<feature type="signal peptide" evidence="1">
    <location>
        <begin position="1"/>
        <end position="25"/>
    </location>
</feature>
<keyword evidence="1" id="KW-0732">Signal</keyword>
<organism evidence="3 4">
    <name type="scientific">Mesosutterella faecium</name>
    <dbReference type="NCBI Taxonomy" id="2925194"/>
    <lineage>
        <taxon>Bacteria</taxon>
        <taxon>Pseudomonadati</taxon>
        <taxon>Pseudomonadota</taxon>
        <taxon>Betaproteobacteria</taxon>
        <taxon>Burkholderiales</taxon>
        <taxon>Sutterellaceae</taxon>
        <taxon>Mesosutterella</taxon>
    </lineage>
</organism>
<comment type="caution">
    <text evidence="3">The sequence shown here is derived from an EMBL/GenBank/DDBJ whole genome shotgun (WGS) entry which is preliminary data.</text>
</comment>
<gene>
    <name evidence="3" type="ORF">MUN46_009690</name>
</gene>
<evidence type="ECO:0000256" key="1">
    <source>
        <dbReference type="SAM" id="SignalP"/>
    </source>
</evidence>
<feature type="chain" id="PRO_5045329415" evidence="1">
    <location>
        <begin position="26"/>
        <end position="173"/>
    </location>
</feature>
<protein>
    <submittedName>
        <fullName evidence="3">Cupin domain-containing protein</fullName>
    </submittedName>
</protein>
<dbReference type="InterPro" id="IPR014710">
    <property type="entry name" value="RmlC-like_jellyroll"/>
</dbReference>
<dbReference type="Pfam" id="PF07883">
    <property type="entry name" value="Cupin_2"/>
    <property type="match status" value="1"/>
</dbReference>
<accession>A0ABT7IP92</accession>
<name>A0ABT7IP92_9BURK</name>
<dbReference type="InterPro" id="IPR047263">
    <property type="entry name" value="HNL-like_cupin"/>
</dbReference>
<dbReference type="EMBL" id="JAKZJU020000001">
    <property type="protein sequence ID" value="MDL2060205.1"/>
    <property type="molecule type" value="Genomic_DNA"/>
</dbReference>
<dbReference type="PANTHER" id="PTHR43698:SF1">
    <property type="entry name" value="BLL4564 PROTEIN"/>
    <property type="match status" value="1"/>
</dbReference>
<dbReference type="InterPro" id="IPR011051">
    <property type="entry name" value="RmlC_Cupin_sf"/>
</dbReference>
<proteinExistence type="predicted"/>
<dbReference type="PANTHER" id="PTHR43698">
    <property type="entry name" value="RIBD C-TERMINAL DOMAIN CONTAINING PROTEIN"/>
    <property type="match status" value="1"/>
</dbReference>
<dbReference type="SUPFAM" id="SSF51182">
    <property type="entry name" value="RmlC-like cupins"/>
    <property type="match status" value="1"/>
</dbReference>
<dbReference type="Proteomes" id="UP001165481">
    <property type="component" value="Unassembled WGS sequence"/>
</dbReference>
<reference evidence="3" key="1">
    <citation type="submission" date="2023-03" db="EMBL/GenBank/DDBJ databases">
        <title>Mesosutterella sp. nov. isolated from porcine feces.</title>
        <authorList>
            <person name="Yu S."/>
        </authorList>
    </citation>
    <scope>NUCLEOTIDE SEQUENCE</scope>
    <source>
        <strain evidence="3">AGMB02718</strain>
    </source>
</reference>
<evidence type="ECO:0000313" key="4">
    <source>
        <dbReference type="Proteomes" id="UP001165481"/>
    </source>
</evidence>